<feature type="compositionally biased region" description="Acidic residues" evidence="1">
    <location>
        <begin position="321"/>
        <end position="333"/>
    </location>
</feature>
<reference evidence="2" key="1">
    <citation type="journal article" date="2020" name="New Phytol.">
        <title>Comparative genomics reveals dynamic genome evolution in host specialist ectomycorrhizal fungi.</title>
        <authorList>
            <person name="Lofgren L.A."/>
            <person name="Nguyen N.H."/>
            <person name="Vilgalys R."/>
            <person name="Ruytinx J."/>
            <person name="Liao H.L."/>
            <person name="Branco S."/>
            <person name="Kuo A."/>
            <person name="LaButti K."/>
            <person name="Lipzen A."/>
            <person name="Andreopoulos W."/>
            <person name="Pangilinan J."/>
            <person name="Riley R."/>
            <person name="Hundley H."/>
            <person name="Na H."/>
            <person name="Barry K."/>
            <person name="Grigoriev I.V."/>
            <person name="Stajich J.E."/>
            <person name="Kennedy P.G."/>
        </authorList>
    </citation>
    <scope>NUCLEOTIDE SEQUENCE</scope>
    <source>
        <strain evidence="2">S12</strain>
    </source>
</reference>
<comment type="caution">
    <text evidence="2">The sequence shown here is derived from an EMBL/GenBank/DDBJ whole genome shotgun (WGS) entry which is preliminary data.</text>
</comment>
<evidence type="ECO:0000256" key="1">
    <source>
        <dbReference type="SAM" id="MobiDB-lite"/>
    </source>
</evidence>
<keyword evidence="3" id="KW-1185">Reference proteome</keyword>
<dbReference type="OrthoDB" id="2681968at2759"/>
<name>A0A9P7DTG9_9AGAM</name>
<dbReference type="EMBL" id="JABBWE010000005">
    <property type="protein sequence ID" value="KAG1802614.1"/>
    <property type="molecule type" value="Genomic_DNA"/>
</dbReference>
<proteinExistence type="predicted"/>
<accession>A0A9P7DTG9</accession>
<feature type="region of interest" description="Disordered" evidence="1">
    <location>
        <begin position="1"/>
        <end position="29"/>
    </location>
</feature>
<dbReference type="RefSeq" id="XP_041165511.1">
    <property type="nucleotide sequence ID" value="XM_041305740.1"/>
</dbReference>
<dbReference type="AlphaFoldDB" id="A0A9P7DTG9"/>
<sequence length="345" mass="38359">MELASSSPVSSPARLSSPTFTSTTSSSATRVELTPLEFYKKVDYLESPHIMATELLSGSDCLLSPKTSPYPSGSPNFCFSPVEELQYLPDVKESLLYQPDSFQSPRSLSRAAYLREKPSKRHVPYPPRPSPLELQFANRVTGRVRQPNFTPEQLQEHEDAISSGLSQMSFDTLYKAFKAVLAGREAARHEVATSLWQVEASERMSAFNQALHQENKNRLNLKDKQLKKIRNIFSERDRTEIDDDTNYNQAVYNDECEILRAITAQAEIISKHLGSSARRELLASTGETPYLPRLVGTLQNKDSITRALGGGFTEAGVITDTDTDTDSGEDDDSVGQPSQQDSRSV</sequence>
<feature type="compositionally biased region" description="Polar residues" evidence="1">
    <location>
        <begin position="335"/>
        <end position="345"/>
    </location>
</feature>
<evidence type="ECO:0000313" key="2">
    <source>
        <dbReference type="EMBL" id="KAG1802614.1"/>
    </source>
</evidence>
<organism evidence="2 3">
    <name type="scientific">Suillus plorans</name>
    <dbReference type="NCBI Taxonomy" id="116603"/>
    <lineage>
        <taxon>Eukaryota</taxon>
        <taxon>Fungi</taxon>
        <taxon>Dikarya</taxon>
        <taxon>Basidiomycota</taxon>
        <taxon>Agaricomycotina</taxon>
        <taxon>Agaricomycetes</taxon>
        <taxon>Agaricomycetidae</taxon>
        <taxon>Boletales</taxon>
        <taxon>Suillineae</taxon>
        <taxon>Suillaceae</taxon>
        <taxon>Suillus</taxon>
    </lineage>
</organism>
<dbReference type="GeneID" id="64599504"/>
<feature type="region of interest" description="Disordered" evidence="1">
    <location>
        <begin position="314"/>
        <end position="345"/>
    </location>
</feature>
<dbReference type="Proteomes" id="UP000719766">
    <property type="component" value="Unassembled WGS sequence"/>
</dbReference>
<evidence type="ECO:0000313" key="3">
    <source>
        <dbReference type="Proteomes" id="UP000719766"/>
    </source>
</evidence>
<protein>
    <submittedName>
        <fullName evidence="2">Uncharacterized protein</fullName>
    </submittedName>
</protein>
<gene>
    <name evidence="2" type="ORF">HD556DRAFT_1437681</name>
</gene>